<feature type="non-terminal residue" evidence="2">
    <location>
        <position position="43"/>
    </location>
</feature>
<protein>
    <recommendedName>
        <fullName evidence="1">Protein kinase domain-containing protein</fullName>
    </recommendedName>
</protein>
<dbReference type="GO" id="GO:0004672">
    <property type="term" value="F:protein kinase activity"/>
    <property type="evidence" value="ECO:0007669"/>
    <property type="project" value="InterPro"/>
</dbReference>
<dbReference type="InterPro" id="IPR017441">
    <property type="entry name" value="Protein_kinase_ATP_BS"/>
</dbReference>
<accession>X1A023</accession>
<comment type="caution">
    <text evidence="2">The sequence shown here is derived from an EMBL/GenBank/DDBJ whole genome shotgun (WGS) entry which is preliminary data.</text>
</comment>
<dbReference type="Gene3D" id="3.30.200.20">
    <property type="entry name" value="Phosphorylase Kinase, domain 1"/>
    <property type="match status" value="1"/>
</dbReference>
<name>X1A023_9ZZZZ</name>
<evidence type="ECO:0000259" key="1">
    <source>
        <dbReference type="PROSITE" id="PS50011"/>
    </source>
</evidence>
<dbReference type="AlphaFoldDB" id="X1A023"/>
<proteinExistence type="predicted"/>
<gene>
    <name evidence="2" type="ORF">S01H4_12672</name>
</gene>
<dbReference type="GO" id="GO:0005524">
    <property type="term" value="F:ATP binding"/>
    <property type="evidence" value="ECO:0007669"/>
    <property type="project" value="InterPro"/>
</dbReference>
<feature type="domain" description="Protein kinase" evidence="1">
    <location>
        <begin position="9"/>
        <end position="43"/>
    </location>
</feature>
<sequence>MIGKSISHYKIIEKLGEGGMGVVYRAHDENLDRDVALKILPEE</sequence>
<dbReference type="EMBL" id="BART01005450">
    <property type="protein sequence ID" value="GAG66068.1"/>
    <property type="molecule type" value="Genomic_DNA"/>
</dbReference>
<dbReference type="PROSITE" id="PS00107">
    <property type="entry name" value="PROTEIN_KINASE_ATP"/>
    <property type="match status" value="1"/>
</dbReference>
<evidence type="ECO:0000313" key="2">
    <source>
        <dbReference type="EMBL" id="GAG66068.1"/>
    </source>
</evidence>
<reference evidence="2" key="1">
    <citation type="journal article" date="2014" name="Front. Microbiol.">
        <title>High frequency of phylogenetically diverse reductive dehalogenase-homologous genes in deep subseafloor sedimentary metagenomes.</title>
        <authorList>
            <person name="Kawai M."/>
            <person name="Futagami T."/>
            <person name="Toyoda A."/>
            <person name="Takaki Y."/>
            <person name="Nishi S."/>
            <person name="Hori S."/>
            <person name="Arai W."/>
            <person name="Tsubouchi T."/>
            <person name="Morono Y."/>
            <person name="Uchiyama I."/>
            <person name="Ito T."/>
            <person name="Fujiyama A."/>
            <person name="Inagaki F."/>
            <person name="Takami H."/>
        </authorList>
    </citation>
    <scope>NUCLEOTIDE SEQUENCE</scope>
    <source>
        <strain evidence="2">Expedition CK06-06</strain>
    </source>
</reference>
<dbReference type="InterPro" id="IPR011009">
    <property type="entry name" value="Kinase-like_dom_sf"/>
</dbReference>
<dbReference type="InterPro" id="IPR000719">
    <property type="entry name" value="Prot_kinase_dom"/>
</dbReference>
<dbReference type="PROSITE" id="PS50011">
    <property type="entry name" value="PROTEIN_KINASE_DOM"/>
    <property type="match status" value="1"/>
</dbReference>
<organism evidence="2">
    <name type="scientific">marine sediment metagenome</name>
    <dbReference type="NCBI Taxonomy" id="412755"/>
    <lineage>
        <taxon>unclassified sequences</taxon>
        <taxon>metagenomes</taxon>
        <taxon>ecological metagenomes</taxon>
    </lineage>
</organism>
<dbReference type="SUPFAM" id="SSF56112">
    <property type="entry name" value="Protein kinase-like (PK-like)"/>
    <property type="match status" value="1"/>
</dbReference>